<dbReference type="InterPro" id="IPR011075">
    <property type="entry name" value="TetR_C"/>
</dbReference>
<dbReference type="InterPro" id="IPR036271">
    <property type="entry name" value="Tet_transcr_reg_TetR-rel_C_sf"/>
</dbReference>
<dbReference type="Proteomes" id="UP001602013">
    <property type="component" value="Unassembled WGS sequence"/>
</dbReference>
<comment type="caution">
    <text evidence="5">The sequence shown here is derived from an EMBL/GenBank/DDBJ whole genome shotgun (WGS) entry which is preliminary data.</text>
</comment>
<evidence type="ECO:0000313" key="6">
    <source>
        <dbReference type="Proteomes" id="UP001602013"/>
    </source>
</evidence>
<evidence type="ECO:0000256" key="3">
    <source>
        <dbReference type="SAM" id="MobiDB-lite"/>
    </source>
</evidence>
<dbReference type="RefSeq" id="WP_387410189.1">
    <property type="nucleotide sequence ID" value="NZ_JBIASD010000005.1"/>
</dbReference>
<evidence type="ECO:0000259" key="4">
    <source>
        <dbReference type="Pfam" id="PF16925"/>
    </source>
</evidence>
<dbReference type="Gene3D" id="1.10.357.10">
    <property type="entry name" value="Tetracycline Repressor, domain 2"/>
    <property type="match status" value="1"/>
</dbReference>
<protein>
    <submittedName>
        <fullName evidence="5">TetR/AcrR family transcriptional regulator</fullName>
    </submittedName>
</protein>
<feature type="region of interest" description="Disordered" evidence="3">
    <location>
        <begin position="1"/>
        <end position="27"/>
    </location>
</feature>
<accession>A0ABW6SQ15</accession>
<gene>
    <name evidence="5" type="ORF">ACFYXI_10125</name>
</gene>
<evidence type="ECO:0000313" key="5">
    <source>
        <dbReference type="EMBL" id="MFF3665938.1"/>
    </source>
</evidence>
<organism evidence="5 6">
    <name type="scientific">Microtetraspora malaysiensis</name>
    <dbReference type="NCBI Taxonomy" id="161358"/>
    <lineage>
        <taxon>Bacteria</taxon>
        <taxon>Bacillati</taxon>
        <taxon>Actinomycetota</taxon>
        <taxon>Actinomycetes</taxon>
        <taxon>Streptosporangiales</taxon>
        <taxon>Streptosporangiaceae</taxon>
        <taxon>Microtetraspora</taxon>
    </lineage>
</organism>
<feature type="domain" description="Tetracyclin repressor-like C-terminal" evidence="4">
    <location>
        <begin position="106"/>
        <end position="205"/>
    </location>
</feature>
<dbReference type="PANTHER" id="PTHR47506:SF6">
    <property type="entry name" value="HTH-TYPE TRANSCRIPTIONAL REPRESSOR NEMR"/>
    <property type="match status" value="1"/>
</dbReference>
<dbReference type="SUPFAM" id="SSF48498">
    <property type="entry name" value="Tetracyclin repressor-like, C-terminal domain"/>
    <property type="match status" value="1"/>
</dbReference>
<dbReference type="InterPro" id="IPR009057">
    <property type="entry name" value="Homeodomain-like_sf"/>
</dbReference>
<proteinExistence type="predicted"/>
<keyword evidence="2" id="KW-0804">Transcription</keyword>
<evidence type="ECO:0000256" key="1">
    <source>
        <dbReference type="ARBA" id="ARBA00023015"/>
    </source>
</evidence>
<keyword evidence="6" id="KW-1185">Reference proteome</keyword>
<dbReference type="EMBL" id="JBIASD010000005">
    <property type="protein sequence ID" value="MFF3665938.1"/>
    <property type="molecule type" value="Genomic_DNA"/>
</dbReference>
<name>A0ABW6SQ15_9ACTN</name>
<evidence type="ECO:0000256" key="2">
    <source>
        <dbReference type="ARBA" id="ARBA00023163"/>
    </source>
</evidence>
<sequence length="220" mass="23399">MNEPAQRSGADADTRSHGVGAAASDQRLLRGARARRTITRHAVDVASLEGLNGLSFGRLAADLGLSKSGIQTLFATKENLQVAAVEAAREAFTDAVVRPAEAASRGVARLWALIERWIAYAETPLFPGGCFWAANLADFDSRPGQVHDALFRHQRDWRGLIAGELRYAADAGEIADLDADLAAFQIDAVLCAANTALRLGDKDAGDKVGHVVDGFLAPPR</sequence>
<keyword evidence="1" id="KW-0805">Transcription regulation</keyword>
<dbReference type="PANTHER" id="PTHR47506">
    <property type="entry name" value="TRANSCRIPTIONAL REGULATORY PROTEIN"/>
    <property type="match status" value="1"/>
</dbReference>
<dbReference type="Pfam" id="PF16925">
    <property type="entry name" value="TetR_C_13"/>
    <property type="match status" value="1"/>
</dbReference>
<dbReference type="SUPFAM" id="SSF46689">
    <property type="entry name" value="Homeodomain-like"/>
    <property type="match status" value="1"/>
</dbReference>
<dbReference type="Gene3D" id="1.10.10.60">
    <property type="entry name" value="Homeodomain-like"/>
    <property type="match status" value="1"/>
</dbReference>
<reference evidence="5 6" key="1">
    <citation type="submission" date="2024-10" db="EMBL/GenBank/DDBJ databases">
        <title>The Natural Products Discovery Center: Release of the First 8490 Sequenced Strains for Exploring Actinobacteria Biosynthetic Diversity.</title>
        <authorList>
            <person name="Kalkreuter E."/>
            <person name="Kautsar S.A."/>
            <person name="Yang D."/>
            <person name="Bader C.D."/>
            <person name="Teijaro C.N."/>
            <person name="Fluegel L."/>
            <person name="Davis C.M."/>
            <person name="Simpson J.R."/>
            <person name="Lauterbach L."/>
            <person name="Steele A.D."/>
            <person name="Gui C."/>
            <person name="Meng S."/>
            <person name="Li G."/>
            <person name="Viehrig K."/>
            <person name="Ye F."/>
            <person name="Su P."/>
            <person name="Kiefer A.F."/>
            <person name="Nichols A."/>
            <person name="Cepeda A.J."/>
            <person name="Yan W."/>
            <person name="Fan B."/>
            <person name="Jiang Y."/>
            <person name="Adhikari A."/>
            <person name="Zheng C.-J."/>
            <person name="Schuster L."/>
            <person name="Cowan T.M."/>
            <person name="Smanski M.J."/>
            <person name="Chevrette M.G."/>
            <person name="De Carvalho L.P.S."/>
            <person name="Shen B."/>
        </authorList>
    </citation>
    <scope>NUCLEOTIDE SEQUENCE [LARGE SCALE GENOMIC DNA]</scope>
    <source>
        <strain evidence="5 6">NPDC002173</strain>
    </source>
</reference>